<evidence type="ECO:0000313" key="2">
    <source>
        <dbReference type="Proteomes" id="UP000287224"/>
    </source>
</evidence>
<evidence type="ECO:0000313" key="1">
    <source>
        <dbReference type="EMBL" id="GCE08696.1"/>
    </source>
</evidence>
<dbReference type="AlphaFoldDB" id="A0A401ZPL2"/>
<protein>
    <submittedName>
        <fullName evidence="1">Uncharacterized protein</fullName>
    </submittedName>
</protein>
<accession>A0A401ZPL2</accession>
<comment type="caution">
    <text evidence="1">The sequence shown here is derived from an EMBL/GenBank/DDBJ whole genome shotgun (WGS) entry which is preliminary data.</text>
</comment>
<dbReference type="Proteomes" id="UP000287224">
    <property type="component" value="Unassembled WGS sequence"/>
</dbReference>
<proteinExistence type="predicted"/>
<gene>
    <name evidence="1" type="ORF">KDAU_60250</name>
</gene>
<keyword evidence="2" id="KW-1185">Reference proteome</keyword>
<dbReference type="EMBL" id="BIFQ01000002">
    <property type="protein sequence ID" value="GCE08696.1"/>
    <property type="molecule type" value="Genomic_DNA"/>
</dbReference>
<reference evidence="2" key="1">
    <citation type="submission" date="2018-12" db="EMBL/GenBank/DDBJ databases">
        <title>Tengunoibacter tsumagoiensis gen. nov., sp. nov., Dictyobacter kobayashii sp. nov., D. alpinus sp. nov., and D. joshuensis sp. nov. and description of Dictyobacteraceae fam. nov. within the order Ktedonobacterales isolated from Tengu-no-mugimeshi.</title>
        <authorList>
            <person name="Wang C.M."/>
            <person name="Zheng Y."/>
            <person name="Sakai Y."/>
            <person name="Toyoda A."/>
            <person name="Minakuchi Y."/>
            <person name="Abe K."/>
            <person name="Yokota A."/>
            <person name="Yabe S."/>
        </authorList>
    </citation>
    <scope>NUCLEOTIDE SEQUENCE [LARGE SCALE GENOMIC DNA]</scope>
    <source>
        <strain evidence="2">S-27</strain>
    </source>
</reference>
<organism evidence="1 2">
    <name type="scientific">Dictyobacter aurantiacus</name>
    <dbReference type="NCBI Taxonomy" id="1936993"/>
    <lineage>
        <taxon>Bacteria</taxon>
        <taxon>Bacillati</taxon>
        <taxon>Chloroflexota</taxon>
        <taxon>Ktedonobacteria</taxon>
        <taxon>Ktedonobacterales</taxon>
        <taxon>Dictyobacteraceae</taxon>
        <taxon>Dictyobacter</taxon>
    </lineage>
</organism>
<name>A0A401ZPL2_9CHLR</name>
<sequence>MPLTIIKWLQKRRITSSDIATQASLLIDHRLQKAINIIMPCHALIAQLPLILGDIEVGPGTQKQAAYQESDRYEEPPAQMHNQTTLLSMRPFLRL</sequence>